<dbReference type="Pfam" id="PF08315">
    <property type="entry name" value="cwf18"/>
    <property type="match status" value="1"/>
</dbReference>
<evidence type="ECO:0000313" key="3">
    <source>
        <dbReference type="EnsemblMetazoa" id="CapteP179668"/>
    </source>
</evidence>
<evidence type="ECO:0000313" key="2">
    <source>
        <dbReference type="EMBL" id="ELU11114.1"/>
    </source>
</evidence>
<gene>
    <name evidence="2" type="ORF">CAPTEDRAFT_179668</name>
</gene>
<dbReference type="EnsemblMetazoa" id="CapteT179668">
    <property type="protein sequence ID" value="CapteP179668"/>
    <property type="gene ID" value="CapteG179668"/>
</dbReference>
<reference evidence="4" key="1">
    <citation type="submission" date="2012-12" db="EMBL/GenBank/DDBJ databases">
        <authorList>
            <person name="Hellsten U."/>
            <person name="Grimwood J."/>
            <person name="Chapman J.A."/>
            <person name="Shapiro H."/>
            <person name="Aerts A."/>
            <person name="Otillar R.P."/>
            <person name="Terry A.Y."/>
            <person name="Boore J.L."/>
            <person name="Simakov O."/>
            <person name="Marletaz F."/>
            <person name="Cho S.-J."/>
            <person name="Edsinger-Gonzales E."/>
            <person name="Havlak P."/>
            <person name="Kuo D.-H."/>
            <person name="Larsson T."/>
            <person name="Lv J."/>
            <person name="Arendt D."/>
            <person name="Savage R."/>
            <person name="Osoegawa K."/>
            <person name="de Jong P."/>
            <person name="Lindberg D.R."/>
            <person name="Seaver E.C."/>
            <person name="Weisblat D.A."/>
            <person name="Putnam N.H."/>
            <person name="Grigoriev I.V."/>
            <person name="Rokhsar D.S."/>
        </authorList>
    </citation>
    <scope>NUCLEOTIDE SEQUENCE</scope>
    <source>
        <strain evidence="4">I ESC-2004</strain>
    </source>
</reference>
<dbReference type="InterPro" id="IPR013169">
    <property type="entry name" value="mRNA_splic_Cwf18-like"/>
</dbReference>
<dbReference type="Proteomes" id="UP000014760">
    <property type="component" value="Unassembled WGS sequence"/>
</dbReference>
<dbReference type="PANTHER" id="PTHR31551">
    <property type="entry name" value="PRE-MRNA-SPLICING FACTOR CWF18"/>
    <property type="match status" value="1"/>
</dbReference>
<organism evidence="2">
    <name type="scientific">Capitella teleta</name>
    <name type="common">Polychaete worm</name>
    <dbReference type="NCBI Taxonomy" id="283909"/>
    <lineage>
        <taxon>Eukaryota</taxon>
        <taxon>Metazoa</taxon>
        <taxon>Spiralia</taxon>
        <taxon>Lophotrochozoa</taxon>
        <taxon>Annelida</taxon>
        <taxon>Polychaeta</taxon>
        <taxon>Sedentaria</taxon>
        <taxon>Scolecida</taxon>
        <taxon>Capitellidae</taxon>
        <taxon>Capitella</taxon>
    </lineage>
</organism>
<dbReference type="GO" id="GO:0005684">
    <property type="term" value="C:U2-type spliceosomal complex"/>
    <property type="evidence" value="ECO:0007669"/>
    <property type="project" value="TreeGrafter"/>
</dbReference>
<reference evidence="3" key="3">
    <citation type="submission" date="2015-06" db="UniProtKB">
        <authorList>
            <consortium name="EnsemblMetazoa"/>
        </authorList>
    </citation>
    <scope>IDENTIFICATION</scope>
</reference>
<dbReference type="EMBL" id="KB296957">
    <property type="protein sequence ID" value="ELU11114.1"/>
    <property type="molecule type" value="Genomic_DNA"/>
</dbReference>
<dbReference type="OMA" id="KPHNETT"/>
<proteinExistence type="predicted"/>
<feature type="compositionally biased region" description="Basic and acidic residues" evidence="1">
    <location>
        <begin position="26"/>
        <end position="38"/>
    </location>
</feature>
<dbReference type="STRING" id="283909.R7UXR5"/>
<dbReference type="PANTHER" id="PTHR31551:SF1">
    <property type="entry name" value="COILED-COIL DOMAIN-CONTAINING PROTEIN 12"/>
    <property type="match status" value="1"/>
</dbReference>
<evidence type="ECO:0000313" key="4">
    <source>
        <dbReference type="Proteomes" id="UP000014760"/>
    </source>
</evidence>
<dbReference type="FunCoup" id="R7UXR5">
    <property type="interactions" value="1709"/>
</dbReference>
<feature type="region of interest" description="Disordered" evidence="1">
    <location>
        <begin position="22"/>
        <end position="67"/>
    </location>
</feature>
<evidence type="ECO:0000256" key="1">
    <source>
        <dbReference type="SAM" id="MobiDB-lite"/>
    </source>
</evidence>
<accession>R7UXR5</accession>
<keyword evidence="4" id="KW-1185">Reference proteome</keyword>
<dbReference type="HOGENOM" id="CLU_091076_3_0_1"/>
<reference evidence="2 4" key="2">
    <citation type="journal article" date="2013" name="Nature">
        <title>Insights into bilaterian evolution from three spiralian genomes.</title>
        <authorList>
            <person name="Simakov O."/>
            <person name="Marletaz F."/>
            <person name="Cho S.J."/>
            <person name="Edsinger-Gonzales E."/>
            <person name="Havlak P."/>
            <person name="Hellsten U."/>
            <person name="Kuo D.H."/>
            <person name="Larsson T."/>
            <person name="Lv J."/>
            <person name="Arendt D."/>
            <person name="Savage R."/>
            <person name="Osoegawa K."/>
            <person name="de Jong P."/>
            <person name="Grimwood J."/>
            <person name="Chapman J.A."/>
            <person name="Shapiro H."/>
            <person name="Aerts A."/>
            <person name="Otillar R.P."/>
            <person name="Terry A.Y."/>
            <person name="Boore J.L."/>
            <person name="Grigoriev I.V."/>
            <person name="Lindberg D.R."/>
            <person name="Seaver E.C."/>
            <person name="Weisblat D.A."/>
            <person name="Putnam N.H."/>
            <person name="Rokhsar D.S."/>
        </authorList>
    </citation>
    <scope>NUCLEOTIDE SEQUENCE</scope>
    <source>
        <strain evidence="2 4">I ESC-2004</strain>
    </source>
</reference>
<dbReference type="EMBL" id="AMQN01005850">
    <property type="status" value="NOT_ANNOTATED_CDS"/>
    <property type="molecule type" value="Genomic_DNA"/>
</dbReference>
<sequence>MTEVGSLEAEARKRKERIMQMRNRSMKIEGEPPQKKINSEGSAPVFRSYKPTDENLKKVTLPLPEPPEVTDQVKEHLEAAKPQPLLDEVDLVNLAPRKPDWDLKRDVAKKLEKLERRTQRSIAELIRIRLQSGDQDLATMVEANMAANNVDDED</sequence>
<name>R7UXR5_CAPTE</name>
<evidence type="ECO:0008006" key="5">
    <source>
        <dbReference type="Google" id="ProtNLM"/>
    </source>
</evidence>
<dbReference type="OrthoDB" id="10261348at2759"/>
<dbReference type="AlphaFoldDB" id="R7UXR5"/>
<protein>
    <recommendedName>
        <fullName evidence="5">Coiled-coil domain-containing protein 12</fullName>
    </recommendedName>
</protein>
<dbReference type="GO" id="GO:0071014">
    <property type="term" value="C:post-mRNA release spliceosomal complex"/>
    <property type="evidence" value="ECO:0007669"/>
    <property type="project" value="TreeGrafter"/>
</dbReference>